<dbReference type="GO" id="GO:0006259">
    <property type="term" value="P:DNA metabolic process"/>
    <property type="evidence" value="ECO:0007669"/>
    <property type="project" value="InterPro"/>
</dbReference>
<dbReference type="Proteomes" id="UP001141183">
    <property type="component" value="Unassembled WGS sequence"/>
</dbReference>
<feature type="region of interest" description="Disordered" evidence="1">
    <location>
        <begin position="220"/>
        <end position="268"/>
    </location>
</feature>
<dbReference type="AlphaFoldDB" id="A0A9X3XPJ7"/>
<dbReference type="RefSeq" id="WP_272470885.1">
    <property type="nucleotide sequence ID" value="NZ_JAMRYU010000054.1"/>
</dbReference>
<keyword evidence="3" id="KW-1185">Reference proteome</keyword>
<evidence type="ECO:0000313" key="2">
    <source>
        <dbReference type="EMBL" id="MDC4242626.1"/>
    </source>
</evidence>
<protein>
    <submittedName>
        <fullName evidence="2">Recombinase RecT</fullName>
    </submittedName>
</protein>
<accession>A0A9X3XPJ7</accession>
<sequence length="268" mass="30818">MANQVNTLVLQNTNNMLTGMLNKEADALPKGFNTLRFKQNVMTVLNDNDISNMKGQEFNLARCIMKGAYLGLDFMNKECYVITFGGKPQFMTDYKGEEKLAKKYSVTPIKDIYAKLVREDDEFEEGVIKGQQYINFKPKPFNTGEILGAFAIVYYRDGSMAYEVMSKEEIEYVRDNFSKQKGGAAWTKSFGEMAKKTVLRRLCKHIELDFDSLEQQKAWEETSEMEFGDNNSKVDDRPAEKSQMEKELEESGVIENEYVDTPFEEVED</sequence>
<proteinExistence type="predicted"/>
<comment type="caution">
    <text evidence="2">The sequence shown here is derived from an EMBL/GenBank/DDBJ whole genome shotgun (WGS) entry which is preliminary data.</text>
</comment>
<dbReference type="InterPro" id="IPR004590">
    <property type="entry name" value="ssDNA_annealing_RecT"/>
</dbReference>
<evidence type="ECO:0000256" key="1">
    <source>
        <dbReference type="SAM" id="MobiDB-lite"/>
    </source>
</evidence>
<dbReference type="NCBIfam" id="TIGR00616">
    <property type="entry name" value="rect"/>
    <property type="match status" value="1"/>
</dbReference>
<gene>
    <name evidence="2" type="ORF">NE398_21120</name>
</gene>
<organism evidence="2 3">
    <name type="scientific">Clostridium tertium</name>
    <dbReference type="NCBI Taxonomy" id="1559"/>
    <lineage>
        <taxon>Bacteria</taxon>
        <taxon>Bacillati</taxon>
        <taxon>Bacillota</taxon>
        <taxon>Clostridia</taxon>
        <taxon>Eubacteriales</taxon>
        <taxon>Clostridiaceae</taxon>
        <taxon>Clostridium</taxon>
    </lineage>
</organism>
<dbReference type="InterPro" id="IPR018330">
    <property type="entry name" value="RecT_fam"/>
</dbReference>
<feature type="compositionally biased region" description="Basic and acidic residues" evidence="1">
    <location>
        <begin position="232"/>
        <end position="246"/>
    </location>
</feature>
<evidence type="ECO:0000313" key="3">
    <source>
        <dbReference type="Proteomes" id="UP001141183"/>
    </source>
</evidence>
<dbReference type="EMBL" id="JAMRYU010000054">
    <property type="protein sequence ID" value="MDC4242626.1"/>
    <property type="molecule type" value="Genomic_DNA"/>
</dbReference>
<reference evidence="2" key="1">
    <citation type="submission" date="2022-05" db="EMBL/GenBank/DDBJ databases">
        <title>Draft genome sequence of Clostridium tertium strain CP3 isolated from Peru.</title>
        <authorList>
            <person name="Hurtado R."/>
            <person name="Lima L."/>
            <person name="Sousa T."/>
            <person name="Jaiswal A.K."/>
            <person name="Tiwari S."/>
            <person name="Maturrano L."/>
            <person name="Brenig B."/>
            <person name="Azevedo V."/>
        </authorList>
    </citation>
    <scope>NUCLEOTIDE SEQUENCE</scope>
    <source>
        <strain evidence="2">CP3</strain>
    </source>
</reference>
<name>A0A9X3XPJ7_9CLOT</name>
<dbReference type="GO" id="GO:0003677">
    <property type="term" value="F:DNA binding"/>
    <property type="evidence" value="ECO:0007669"/>
    <property type="project" value="InterPro"/>
</dbReference>
<dbReference type="Pfam" id="PF03837">
    <property type="entry name" value="RecT"/>
    <property type="match status" value="1"/>
</dbReference>